<dbReference type="Proteomes" id="UP001359485">
    <property type="component" value="Unassembled WGS sequence"/>
</dbReference>
<dbReference type="PANTHER" id="PTHR46555">
    <property type="entry name" value="UBIQUITIN-LIKE PROTEIN 4A"/>
    <property type="match status" value="1"/>
</dbReference>
<dbReference type="GO" id="GO:0071818">
    <property type="term" value="C:BAT3 complex"/>
    <property type="evidence" value="ECO:0007669"/>
    <property type="project" value="TreeGrafter"/>
</dbReference>
<reference evidence="5 7" key="1">
    <citation type="submission" date="2023-10" db="EMBL/GenBank/DDBJ databases">
        <title>Genomes of two closely related lineages of the louse Polyplax serrata with different host specificities.</title>
        <authorList>
            <person name="Martinu J."/>
            <person name="Tarabai H."/>
            <person name="Stefka J."/>
            <person name="Hypsa V."/>
        </authorList>
    </citation>
    <scope>NUCLEOTIDE SEQUENCE [LARGE SCALE GENOMIC DNA]</scope>
    <source>
        <strain evidence="4">98ZLc_SE</strain>
        <strain evidence="5">HR10_N</strain>
    </source>
</reference>
<dbReference type="EMBL" id="JAWJWE010000001">
    <property type="protein sequence ID" value="KAK6645450.1"/>
    <property type="molecule type" value="Genomic_DNA"/>
</dbReference>
<evidence type="ECO:0000313" key="4">
    <source>
        <dbReference type="EMBL" id="KAK6634110.1"/>
    </source>
</evidence>
<keyword evidence="6" id="KW-1185">Reference proteome</keyword>
<dbReference type="PRINTS" id="PR00348">
    <property type="entry name" value="UBIQUITIN"/>
</dbReference>
<dbReference type="PROSITE" id="PS00299">
    <property type="entry name" value="UBIQUITIN_1"/>
    <property type="match status" value="1"/>
</dbReference>
<dbReference type="InterPro" id="IPR019956">
    <property type="entry name" value="Ubiquitin_dom"/>
</dbReference>
<dbReference type="InterPro" id="IPR047154">
    <property type="entry name" value="UBL4A-like"/>
</dbReference>
<accession>A0AAN8SES8</accession>
<proteinExistence type="predicted"/>
<sequence>MKVNVKILRGAECTLDVEPDLHVLEFKEMVESNLKVPVNKQRLLLKGKLLLDWKKLNDYDIKEDSKLNLVVLHSKESTPNTSKSPKKDVLEIEMTKFLRKYYNEADSKKIVQEYMKEFYKKTSSCNLEDWERIATGYLNEEKGKQKSS</sequence>
<comment type="subcellular location">
    <subcellularLocation>
        <location evidence="1">Cytoplasm</location>
        <location evidence="1">Cytosol</location>
    </subcellularLocation>
</comment>
<dbReference type="InterPro" id="IPR029071">
    <property type="entry name" value="Ubiquitin-like_domsf"/>
</dbReference>
<organism evidence="5 7">
    <name type="scientific">Polyplax serrata</name>
    <name type="common">Common mouse louse</name>
    <dbReference type="NCBI Taxonomy" id="468196"/>
    <lineage>
        <taxon>Eukaryota</taxon>
        <taxon>Metazoa</taxon>
        <taxon>Ecdysozoa</taxon>
        <taxon>Arthropoda</taxon>
        <taxon>Hexapoda</taxon>
        <taxon>Insecta</taxon>
        <taxon>Pterygota</taxon>
        <taxon>Neoptera</taxon>
        <taxon>Paraneoptera</taxon>
        <taxon>Psocodea</taxon>
        <taxon>Troctomorpha</taxon>
        <taxon>Phthiraptera</taxon>
        <taxon>Anoplura</taxon>
        <taxon>Polyplacidae</taxon>
        <taxon>Polyplax</taxon>
    </lineage>
</organism>
<protein>
    <recommendedName>
        <fullName evidence="3">Ubiquitin-like domain-containing protein</fullName>
    </recommendedName>
</protein>
<dbReference type="Pfam" id="PF00240">
    <property type="entry name" value="ubiquitin"/>
    <property type="match status" value="1"/>
</dbReference>
<evidence type="ECO:0000313" key="7">
    <source>
        <dbReference type="Proteomes" id="UP001372834"/>
    </source>
</evidence>
<dbReference type="PANTHER" id="PTHR46555:SF1">
    <property type="entry name" value="UBIQUITIN-LIKE PROTEIN 4A"/>
    <property type="match status" value="1"/>
</dbReference>
<name>A0AAN8SES8_POLSC</name>
<gene>
    <name evidence="5" type="ORF">RUM43_001727</name>
    <name evidence="4" type="ORF">RUM44_004718</name>
</gene>
<dbReference type="GO" id="GO:0051087">
    <property type="term" value="F:protein-folding chaperone binding"/>
    <property type="evidence" value="ECO:0007669"/>
    <property type="project" value="TreeGrafter"/>
</dbReference>
<dbReference type="InterPro" id="IPR019954">
    <property type="entry name" value="Ubiquitin_CS"/>
</dbReference>
<evidence type="ECO:0000313" key="5">
    <source>
        <dbReference type="EMBL" id="KAK6645450.1"/>
    </source>
</evidence>
<dbReference type="AlphaFoldDB" id="A0AAN8SES8"/>
<evidence type="ECO:0000313" key="6">
    <source>
        <dbReference type="Proteomes" id="UP001359485"/>
    </source>
</evidence>
<comment type="caution">
    <text evidence="5">The sequence shown here is derived from an EMBL/GenBank/DDBJ whole genome shotgun (WGS) entry which is preliminary data.</text>
</comment>
<keyword evidence="2" id="KW-0963">Cytoplasm</keyword>
<dbReference type="EMBL" id="JAWJWF010000004">
    <property type="protein sequence ID" value="KAK6634110.1"/>
    <property type="molecule type" value="Genomic_DNA"/>
</dbReference>
<dbReference type="PROSITE" id="PS50053">
    <property type="entry name" value="UBIQUITIN_2"/>
    <property type="match status" value="1"/>
</dbReference>
<dbReference type="SMART" id="SM00213">
    <property type="entry name" value="UBQ"/>
    <property type="match status" value="1"/>
</dbReference>
<dbReference type="GO" id="GO:0071816">
    <property type="term" value="P:tail-anchored membrane protein insertion into ER membrane"/>
    <property type="evidence" value="ECO:0007669"/>
    <property type="project" value="TreeGrafter"/>
</dbReference>
<feature type="domain" description="Ubiquitin-like" evidence="3">
    <location>
        <begin position="1"/>
        <end position="71"/>
    </location>
</feature>
<evidence type="ECO:0000259" key="3">
    <source>
        <dbReference type="PROSITE" id="PS50053"/>
    </source>
</evidence>
<evidence type="ECO:0000256" key="2">
    <source>
        <dbReference type="ARBA" id="ARBA00022490"/>
    </source>
</evidence>
<dbReference type="Proteomes" id="UP001372834">
    <property type="component" value="Unassembled WGS sequence"/>
</dbReference>
<evidence type="ECO:0000256" key="1">
    <source>
        <dbReference type="ARBA" id="ARBA00004514"/>
    </source>
</evidence>
<dbReference type="InterPro" id="IPR000626">
    <property type="entry name" value="Ubiquitin-like_dom"/>
</dbReference>
<dbReference type="GO" id="GO:0006620">
    <property type="term" value="P:post-translational protein targeting to endoplasmic reticulum membrane"/>
    <property type="evidence" value="ECO:0007669"/>
    <property type="project" value="InterPro"/>
</dbReference>
<dbReference type="Gene3D" id="3.10.20.90">
    <property type="entry name" value="Phosphatidylinositol 3-kinase Catalytic Subunit, Chain A, domain 1"/>
    <property type="match status" value="1"/>
</dbReference>
<dbReference type="SUPFAM" id="SSF54236">
    <property type="entry name" value="Ubiquitin-like"/>
    <property type="match status" value="1"/>
</dbReference>